<dbReference type="Pfam" id="PF01494">
    <property type="entry name" value="FAD_binding_3"/>
    <property type="match status" value="1"/>
</dbReference>
<comment type="similarity">
    <text evidence="1">Belongs to the paxM FAD-dependent monooxygenase family.</text>
</comment>
<dbReference type="OrthoDB" id="16820at2759"/>
<evidence type="ECO:0000256" key="1">
    <source>
        <dbReference type="ARBA" id="ARBA00007992"/>
    </source>
</evidence>
<dbReference type="PANTHER" id="PTHR13789">
    <property type="entry name" value="MONOOXYGENASE"/>
    <property type="match status" value="1"/>
</dbReference>
<dbReference type="AlphaFoldDB" id="R8BW50"/>
<feature type="domain" description="FAD-binding" evidence="6">
    <location>
        <begin position="7"/>
        <end position="335"/>
    </location>
</feature>
<evidence type="ECO:0000256" key="2">
    <source>
        <dbReference type="ARBA" id="ARBA00022630"/>
    </source>
</evidence>
<dbReference type="GO" id="GO:0071949">
    <property type="term" value="F:FAD binding"/>
    <property type="evidence" value="ECO:0007669"/>
    <property type="project" value="InterPro"/>
</dbReference>
<evidence type="ECO:0000256" key="4">
    <source>
        <dbReference type="ARBA" id="ARBA00023002"/>
    </source>
</evidence>
<keyword evidence="4" id="KW-0560">Oxidoreductase</keyword>
<dbReference type="KEGG" id="tmn:UCRPA7_832"/>
<reference evidence="8" key="1">
    <citation type="journal article" date="2013" name="Genome Announc.">
        <title>Draft genome sequence of the ascomycete Phaeoacremonium aleophilum strain UCR-PA7, a causal agent of the esca disease complex in grapevines.</title>
        <authorList>
            <person name="Blanco-Ulate B."/>
            <person name="Rolshausen P."/>
            <person name="Cantu D."/>
        </authorList>
    </citation>
    <scope>NUCLEOTIDE SEQUENCE [LARGE SCALE GENOMIC DNA]</scope>
    <source>
        <strain evidence="8">UCR-PA7</strain>
    </source>
</reference>
<dbReference type="PANTHER" id="PTHR13789:SF316">
    <property type="entry name" value="FAD-BINDING DOMAIN-CONTAINING PROTEIN"/>
    <property type="match status" value="1"/>
</dbReference>
<dbReference type="EMBL" id="KB932817">
    <property type="protein sequence ID" value="EOO03550.1"/>
    <property type="molecule type" value="Genomic_DNA"/>
</dbReference>
<evidence type="ECO:0000259" key="6">
    <source>
        <dbReference type="Pfam" id="PF01494"/>
    </source>
</evidence>
<gene>
    <name evidence="7" type="ORF">UCRPA7_832</name>
</gene>
<dbReference type="InterPro" id="IPR002938">
    <property type="entry name" value="FAD-bd"/>
</dbReference>
<name>R8BW50_PHAM7</name>
<dbReference type="HOGENOM" id="CLU_009665_19_5_1"/>
<organism evidence="7 8">
    <name type="scientific">Phaeoacremonium minimum (strain UCR-PA7)</name>
    <name type="common">Esca disease fungus</name>
    <name type="synonym">Togninia minima</name>
    <dbReference type="NCBI Taxonomy" id="1286976"/>
    <lineage>
        <taxon>Eukaryota</taxon>
        <taxon>Fungi</taxon>
        <taxon>Dikarya</taxon>
        <taxon>Ascomycota</taxon>
        <taxon>Pezizomycotina</taxon>
        <taxon>Sordariomycetes</taxon>
        <taxon>Sordariomycetidae</taxon>
        <taxon>Togniniales</taxon>
        <taxon>Togniniaceae</taxon>
        <taxon>Phaeoacremonium</taxon>
    </lineage>
</organism>
<dbReference type="PRINTS" id="PR00420">
    <property type="entry name" value="RNGMNOXGNASE"/>
</dbReference>
<evidence type="ECO:0000313" key="7">
    <source>
        <dbReference type="EMBL" id="EOO03550.1"/>
    </source>
</evidence>
<dbReference type="Gene3D" id="3.50.50.60">
    <property type="entry name" value="FAD/NAD(P)-binding domain"/>
    <property type="match status" value="1"/>
</dbReference>
<dbReference type="RefSeq" id="XP_007911614.1">
    <property type="nucleotide sequence ID" value="XM_007913423.1"/>
</dbReference>
<dbReference type="GeneID" id="19329159"/>
<keyword evidence="8" id="KW-1185">Reference proteome</keyword>
<accession>R8BW50</accession>
<dbReference type="Proteomes" id="UP000014074">
    <property type="component" value="Unassembled WGS sequence"/>
</dbReference>
<keyword evidence="2" id="KW-0285">Flavoprotein</keyword>
<dbReference type="SUPFAM" id="SSF51905">
    <property type="entry name" value="FAD/NAD(P)-binding domain"/>
    <property type="match status" value="1"/>
</dbReference>
<proteinExistence type="inferred from homology"/>
<dbReference type="InterPro" id="IPR050493">
    <property type="entry name" value="FAD-dep_Monooxygenase_BioMet"/>
</dbReference>
<dbReference type="InterPro" id="IPR036188">
    <property type="entry name" value="FAD/NAD-bd_sf"/>
</dbReference>
<keyword evidence="5 7" id="KW-0503">Monooxygenase</keyword>
<dbReference type="GO" id="GO:0004497">
    <property type="term" value="F:monooxygenase activity"/>
    <property type="evidence" value="ECO:0007669"/>
    <property type="project" value="UniProtKB-KW"/>
</dbReference>
<sequence length="426" mass="48229">MFSDNEQVAIIGGGLSGIAMALCLHKLDIPATVYEMRETERGERTSGGGMMIGANSLALLDKWDVYEKMVPRGYPFERVYYKNAQEETIDSFPFGSKERDGYGSLRIYRQQLLDAAYETCREKGINIQFNKKFSHVVEETDNGVTFELTDGTTHTAALLIGADGIHSKIRDYILPGVKPKFLNLMAVTYEAAAAHLRVPKDKDYKLPVQVTTDKGIFILAPQTPDGSLMLAGTQYSTPDRTREEWAALLKDTEGLKQLIRRDIDSYPDIIRSALENINGETFNVWPFYLLPQLERWTSQPHRRVVILGDAAHALPPTTGQGASQAFEDVYTLGLLIVRLRAEPKLRWEEALEFWQKMRQTRIDDLLLLTKQMNNKRLPMNQQALLSGDDIWVNELDKNPGQMDWLYQPKLTEQIDAWVAAALENGV</sequence>
<protein>
    <submittedName>
        <fullName evidence="7">Putative kynurenine 3-monooxygenase protein</fullName>
    </submittedName>
</protein>
<evidence type="ECO:0000256" key="3">
    <source>
        <dbReference type="ARBA" id="ARBA00022827"/>
    </source>
</evidence>
<evidence type="ECO:0000256" key="5">
    <source>
        <dbReference type="ARBA" id="ARBA00023033"/>
    </source>
</evidence>
<keyword evidence="3" id="KW-0274">FAD</keyword>
<evidence type="ECO:0000313" key="8">
    <source>
        <dbReference type="Proteomes" id="UP000014074"/>
    </source>
</evidence>
<dbReference type="eggNOG" id="KOG2614">
    <property type="taxonomic scope" value="Eukaryota"/>
</dbReference>